<dbReference type="Proteomes" id="UP000215506">
    <property type="component" value="Unassembled WGS sequence"/>
</dbReference>
<evidence type="ECO:0000313" key="2">
    <source>
        <dbReference type="Proteomes" id="UP000215506"/>
    </source>
</evidence>
<reference evidence="1 2" key="1">
    <citation type="submission" date="2017-07" db="EMBL/GenBank/DDBJ databases">
        <title>First draft Genome Sequence of Nocardia cerradoensis isolated from human infection.</title>
        <authorList>
            <person name="Carrasco G."/>
        </authorList>
    </citation>
    <scope>NUCLEOTIDE SEQUENCE [LARGE SCALE GENOMIC DNA]</scope>
    <source>
        <strain evidence="1 2">CNM20130759</strain>
    </source>
</reference>
<proteinExistence type="predicted"/>
<accession>A0A231HA56</accession>
<organism evidence="1 2">
    <name type="scientific">Nocardia cerradoensis</name>
    <dbReference type="NCBI Taxonomy" id="85688"/>
    <lineage>
        <taxon>Bacteria</taxon>
        <taxon>Bacillati</taxon>
        <taxon>Actinomycetota</taxon>
        <taxon>Actinomycetes</taxon>
        <taxon>Mycobacteriales</taxon>
        <taxon>Nocardiaceae</taxon>
        <taxon>Nocardia</taxon>
    </lineage>
</organism>
<sequence length="160" mass="18660">MAMADDDWDEDEYVELLAQERRRYAWVMERYGGRTAAEAGAEASRFYFYEEPDRPSRGLVFHDEAWHWAMRHLYDLYWISHPELTDPPAAAVKIVCGDEIEPKVPVCEWWRAVNRWPVFASEQARDDPVHQISGRRSEWAVPIGKEVGACARDPFGQFGR</sequence>
<comment type="caution">
    <text evidence="1">The sequence shown here is derived from an EMBL/GenBank/DDBJ whole genome shotgun (WGS) entry which is preliminary data.</text>
</comment>
<keyword evidence="2" id="KW-1185">Reference proteome</keyword>
<dbReference type="AlphaFoldDB" id="A0A231HA56"/>
<name>A0A231HA56_9NOCA</name>
<gene>
    <name evidence="1" type="ORF">B7C42_02136</name>
</gene>
<dbReference type="EMBL" id="NGAF01000003">
    <property type="protein sequence ID" value="OXR45844.1"/>
    <property type="molecule type" value="Genomic_DNA"/>
</dbReference>
<evidence type="ECO:0000313" key="1">
    <source>
        <dbReference type="EMBL" id="OXR45844.1"/>
    </source>
</evidence>
<protein>
    <submittedName>
        <fullName evidence="1">Uncharacterized protein</fullName>
    </submittedName>
</protein>